<evidence type="ECO:0000313" key="9">
    <source>
        <dbReference type="EMBL" id="KAJ0985765.1"/>
    </source>
</evidence>
<dbReference type="Gene3D" id="3.80.10.10">
    <property type="entry name" value="Ribonuclease Inhibitor"/>
    <property type="match status" value="3"/>
</dbReference>
<feature type="signal peptide" evidence="7">
    <location>
        <begin position="1"/>
        <end position="27"/>
    </location>
</feature>
<organism evidence="9 10">
    <name type="scientific">Dioscorea zingiberensis</name>
    <dbReference type="NCBI Taxonomy" id="325984"/>
    <lineage>
        <taxon>Eukaryota</taxon>
        <taxon>Viridiplantae</taxon>
        <taxon>Streptophyta</taxon>
        <taxon>Embryophyta</taxon>
        <taxon>Tracheophyta</taxon>
        <taxon>Spermatophyta</taxon>
        <taxon>Magnoliopsida</taxon>
        <taxon>Liliopsida</taxon>
        <taxon>Dioscoreales</taxon>
        <taxon>Dioscoreaceae</taxon>
        <taxon>Dioscorea</taxon>
    </lineage>
</organism>
<dbReference type="FunFam" id="3.80.10.10:FF:000269">
    <property type="entry name" value="Piriformospora indica-insensitive protein 2"/>
    <property type="match status" value="1"/>
</dbReference>
<sequence length="419" mass="46261">MIMRRSFVPQVLLLVLPLVLFNGFCKSDVLTAPMHKEELQALYLAIQGFIGNSLNLSQLYPDPCGWTPIQGVSCDVFNEFWYITDINIGPVFDNSLVCTAHSSFTPYLFELKHLRTLSFFNCFSSHQPAKIPSNAWEQLSESLETLEFRSNQGLRGGIPATLGQLRNLRSLVLVENSLTGEIPQELCNLVHLKRLSLSSNALSGRVPASLGYNMKELLILDLSRNSLTGSIPSSLGSMVSLLKLDLSSNHLYGMIPLELGKLGSLTLLDIRNNNISGGLTQSLQCMASLQDMLISNNPLGGSIMEFGWQNLRNLVNMDLAYNSLTGEIPESMTSLKRLRYIALDNNKIRGSVPAKLASMPSLKALYLNGNNLTGCLLFSQEFYERLGRRFAAWNNPHLCYSVGVVAKGHAPPTGVDQCE</sequence>
<dbReference type="PANTHER" id="PTHR46662:SF40">
    <property type="entry name" value="PROTEIN TOO MANY MOUTHS"/>
    <property type="match status" value="1"/>
</dbReference>
<evidence type="ECO:0000256" key="3">
    <source>
        <dbReference type="ARBA" id="ARBA00022614"/>
    </source>
</evidence>
<comment type="caution">
    <text evidence="9">The sequence shown here is derived from an EMBL/GenBank/DDBJ whole genome shotgun (WGS) entry which is preliminary data.</text>
</comment>
<dbReference type="OrthoDB" id="676979at2759"/>
<evidence type="ECO:0000256" key="4">
    <source>
        <dbReference type="ARBA" id="ARBA00022729"/>
    </source>
</evidence>
<reference evidence="9" key="2">
    <citation type="journal article" date="2022" name="Hortic Res">
        <title>The genome of Dioscorea zingiberensis sheds light on the biosynthesis, origin and evolution of the medicinally important diosgenin saponins.</title>
        <authorList>
            <person name="Li Y."/>
            <person name="Tan C."/>
            <person name="Li Z."/>
            <person name="Guo J."/>
            <person name="Li S."/>
            <person name="Chen X."/>
            <person name="Wang C."/>
            <person name="Dai X."/>
            <person name="Yang H."/>
            <person name="Song W."/>
            <person name="Hou L."/>
            <person name="Xu J."/>
            <person name="Tong Z."/>
            <person name="Xu A."/>
            <person name="Yuan X."/>
            <person name="Wang W."/>
            <person name="Yang Q."/>
            <person name="Chen L."/>
            <person name="Sun Z."/>
            <person name="Wang K."/>
            <person name="Pan B."/>
            <person name="Chen J."/>
            <person name="Bao Y."/>
            <person name="Liu F."/>
            <person name="Qi X."/>
            <person name="Gang D.R."/>
            <person name="Wen J."/>
            <person name="Li J."/>
        </authorList>
    </citation>
    <scope>NUCLEOTIDE SEQUENCE</scope>
    <source>
        <tissue evidence="9">Leaf</tissue>
    </source>
</reference>
<keyword evidence="2" id="KW-1003">Cell membrane</keyword>
<evidence type="ECO:0000256" key="1">
    <source>
        <dbReference type="ARBA" id="ARBA00004236"/>
    </source>
</evidence>
<dbReference type="SMART" id="SM00369">
    <property type="entry name" value="LRR_TYP"/>
    <property type="match status" value="5"/>
</dbReference>
<evidence type="ECO:0000256" key="6">
    <source>
        <dbReference type="ARBA" id="ARBA00023136"/>
    </source>
</evidence>
<proteinExistence type="predicted"/>
<dbReference type="InterPro" id="IPR003591">
    <property type="entry name" value="Leu-rich_rpt_typical-subtyp"/>
</dbReference>
<keyword evidence="3" id="KW-0433">Leucine-rich repeat</keyword>
<comment type="subcellular location">
    <subcellularLocation>
        <location evidence="1">Cell membrane</location>
    </subcellularLocation>
</comment>
<evidence type="ECO:0000256" key="2">
    <source>
        <dbReference type="ARBA" id="ARBA00022475"/>
    </source>
</evidence>
<dbReference type="PRINTS" id="PR00019">
    <property type="entry name" value="LEURICHRPT"/>
</dbReference>
<dbReference type="InterPro" id="IPR032675">
    <property type="entry name" value="LRR_dom_sf"/>
</dbReference>
<name>A0A9D5D811_9LILI</name>
<dbReference type="InterPro" id="IPR055414">
    <property type="entry name" value="LRR_R13L4/SHOC2-like"/>
</dbReference>
<dbReference type="GO" id="GO:0051707">
    <property type="term" value="P:response to other organism"/>
    <property type="evidence" value="ECO:0007669"/>
    <property type="project" value="UniProtKB-ARBA"/>
</dbReference>
<evidence type="ECO:0000313" key="10">
    <source>
        <dbReference type="Proteomes" id="UP001085076"/>
    </source>
</evidence>
<keyword evidence="10" id="KW-1185">Reference proteome</keyword>
<evidence type="ECO:0000256" key="7">
    <source>
        <dbReference type="SAM" id="SignalP"/>
    </source>
</evidence>
<evidence type="ECO:0000259" key="8">
    <source>
        <dbReference type="Pfam" id="PF23598"/>
    </source>
</evidence>
<gene>
    <name evidence="9" type="ORF">J5N97_004121</name>
</gene>
<feature type="domain" description="Disease resistance R13L4/SHOC-2-like LRR" evidence="8">
    <location>
        <begin position="160"/>
        <end position="382"/>
    </location>
</feature>
<feature type="chain" id="PRO_5039439635" description="Disease resistance R13L4/SHOC-2-like LRR domain-containing protein" evidence="7">
    <location>
        <begin position="28"/>
        <end position="419"/>
    </location>
</feature>
<dbReference type="EMBL" id="JAGGNH010000001">
    <property type="protein sequence ID" value="KAJ0985765.1"/>
    <property type="molecule type" value="Genomic_DNA"/>
</dbReference>
<dbReference type="FunFam" id="3.80.10.10:FF:000299">
    <property type="entry name" value="Piriformospora indica-insensitive protein 2"/>
    <property type="match status" value="1"/>
</dbReference>
<protein>
    <recommendedName>
        <fullName evidence="8">Disease resistance R13L4/SHOC-2-like LRR domain-containing protein</fullName>
    </recommendedName>
</protein>
<keyword evidence="5" id="KW-0677">Repeat</keyword>
<reference evidence="9" key="1">
    <citation type="submission" date="2021-03" db="EMBL/GenBank/DDBJ databases">
        <authorList>
            <person name="Li Z."/>
            <person name="Yang C."/>
        </authorList>
    </citation>
    <scope>NUCLEOTIDE SEQUENCE</scope>
    <source>
        <strain evidence="9">Dzin_1.0</strain>
        <tissue evidence="9">Leaf</tissue>
    </source>
</reference>
<keyword evidence="6" id="KW-0472">Membrane</keyword>
<dbReference type="PANTHER" id="PTHR46662">
    <property type="entry name" value="DI-GLUCOSE BINDING PROTEIN WITH LEUCINE-RICH REPEAT DOMAIN-CONTAINING PROTEIN"/>
    <property type="match status" value="1"/>
</dbReference>
<keyword evidence="4 7" id="KW-0732">Signal</keyword>
<dbReference type="Proteomes" id="UP001085076">
    <property type="component" value="Miscellaneous, Linkage group lg01"/>
</dbReference>
<dbReference type="SUPFAM" id="SSF52058">
    <property type="entry name" value="L domain-like"/>
    <property type="match status" value="1"/>
</dbReference>
<dbReference type="AlphaFoldDB" id="A0A9D5D811"/>
<dbReference type="GO" id="GO:0005886">
    <property type="term" value="C:plasma membrane"/>
    <property type="evidence" value="ECO:0007669"/>
    <property type="project" value="UniProtKB-SubCell"/>
</dbReference>
<dbReference type="Pfam" id="PF23598">
    <property type="entry name" value="LRR_14"/>
    <property type="match status" value="1"/>
</dbReference>
<accession>A0A9D5D811</accession>
<evidence type="ECO:0000256" key="5">
    <source>
        <dbReference type="ARBA" id="ARBA00022737"/>
    </source>
</evidence>